<dbReference type="InterPro" id="IPR007922">
    <property type="entry name" value="DciA-like"/>
</dbReference>
<evidence type="ECO:0000313" key="1">
    <source>
        <dbReference type="EMBL" id="MCS0810094.1"/>
    </source>
</evidence>
<dbReference type="RefSeq" id="WP_258823921.1">
    <property type="nucleotide sequence ID" value="NZ_JANUHB010000005.1"/>
</dbReference>
<keyword evidence="2" id="KW-1185">Reference proteome</keyword>
<evidence type="ECO:0000313" key="2">
    <source>
        <dbReference type="Proteomes" id="UP001206126"/>
    </source>
</evidence>
<dbReference type="EMBL" id="JANUHB010000005">
    <property type="protein sequence ID" value="MCS0810094.1"/>
    <property type="molecule type" value="Genomic_DNA"/>
</dbReference>
<dbReference type="Pfam" id="PF05258">
    <property type="entry name" value="DciA"/>
    <property type="match status" value="1"/>
</dbReference>
<name>A0ABT2DGX6_9BURK</name>
<proteinExistence type="predicted"/>
<gene>
    <name evidence="1" type="ORF">NX774_19395</name>
</gene>
<comment type="caution">
    <text evidence="1">The sequence shown here is derived from an EMBL/GenBank/DDBJ whole genome shotgun (WGS) entry which is preliminary data.</text>
</comment>
<reference evidence="1 2" key="1">
    <citation type="submission" date="2022-08" db="EMBL/GenBank/DDBJ databases">
        <title>Reclassification of Massilia species as members of the genera Telluria, Duganella, Pseudoduganella, Mokoshia gen. nov. and Zemynaea gen. nov. using orthogonal and non-orthogonal genome-based approaches.</title>
        <authorList>
            <person name="Bowman J.P."/>
        </authorList>
    </citation>
    <scope>NUCLEOTIDE SEQUENCE [LARGE SCALE GENOMIC DNA]</scope>
    <source>
        <strain evidence="1 2">JCM 31605</strain>
    </source>
</reference>
<accession>A0ABT2DGX6</accession>
<sequence>MQFSHNARPVHIYGTRTNKTSFGATEFLRANDRMAALLPAAMRMARLQSDCAALLPAMFSACDVLSFQEGALVLAVPSSALAARLKQQTLKLQNGLLQRGWQVDSIKLKVQVTRPVPEQMKMRTLELPPTAVQAFEDLGDALPQTAQNADLIAAIKSLAAKRKQQG</sequence>
<dbReference type="Proteomes" id="UP001206126">
    <property type="component" value="Unassembled WGS sequence"/>
</dbReference>
<organism evidence="1 2">
    <name type="scientific">Massilia agilis</name>
    <dbReference type="NCBI Taxonomy" id="1811226"/>
    <lineage>
        <taxon>Bacteria</taxon>
        <taxon>Pseudomonadati</taxon>
        <taxon>Pseudomonadota</taxon>
        <taxon>Betaproteobacteria</taxon>
        <taxon>Burkholderiales</taxon>
        <taxon>Oxalobacteraceae</taxon>
        <taxon>Telluria group</taxon>
        <taxon>Massilia</taxon>
    </lineage>
</organism>
<protein>
    <submittedName>
        <fullName evidence="1">DUF721 domain-containing protein</fullName>
    </submittedName>
</protein>